<organism evidence="1 2">
    <name type="scientific">Phytophthora nicotianae P1976</name>
    <dbReference type="NCBI Taxonomy" id="1317066"/>
    <lineage>
        <taxon>Eukaryota</taxon>
        <taxon>Sar</taxon>
        <taxon>Stramenopiles</taxon>
        <taxon>Oomycota</taxon>
        <taxon>Peronosporomycetes</taxon>
        <taxon>Peronosporales</taxon>
        <taxon>Peronosporaceae</taxon>
        <taxon>Phytophthora</taxon>
    </lineage>
</organism>
<accession>A0A080ZPC5</accession>
<dbReference type="EMBL" id="ANJA01002638">
    <property type="protein sequence ID" value="ETO68486.1"/>
    <property type="molecule type" value="Genomic_DNA"/>
</dbReference>
<protein>
    <submittedName>
        <fullName evidence="1">Uncharacterized protein</fullName>
    </submittedName>
</protein>
<sequence>MGTPLRKNFGQRVHETREAACIQLAVLPSRTIVATASTGKWSNLRQAREIVCLSWSTLLLDHVRPRRSF</sequence>
<gene>
    <name evidence="1" type="ORF">F444_14676</name>
</gene>
<evidence type="ECO:0000313" key="1">
    <source>
        <dbReference type="EMBL" id="ETO68486.1"/>
    </source>
</evidence>
<evidence type="ECO:0000313" key="2">
    <source>
        <dbReference type="Proteomes" id="UP000028582"/>
    </source>
</evidence>
<name>A0A080ZPC5_PHYNI</name>
<dbReference type="Proteomes" id="UP000028582">
    <property type="component" value="Unassembled WGS sequence"/>
</dbReference>
<dbReference type="AlphaFoldDB" id="A0A080ZPC5"/>
<reference evidence="1 2" key="1">
    <citation type="submission" date="2013-11" db="EMBL/GenBank/DDBJ databases">
        <title>The Genome Sequence of Phytophthora parasitica P1976.</title>
        <authorList>
            <consortium name="The Broad Institute Genomics Platform"/>
            <person name="Russ C."/>
            <person name="Tyler B."/>
            <person name="Panabieres F."/>
            <person name="Shan W."/>
            <person name="Tripathy S."/>
            <person name="Grunwald N."/>
            <person name="Machado M."/>
            <person name="Johnson C.S."/>
            <person name="Walker B."/>
            <person name="Young S."/>
            <person name="Zeng Q."/>
            <person name="Gargeya S."/>
            <person name="Fitzgerald M."/>
            <person name="Haas B."/>
            <person name="Abouelleil A."/>
            <person name="Allen A.W."/>
            <person name="Alvarado L."/>
            <person name="Arachchi H.M."/>
            <person name="Berlin A.M."/>
            <person name="Chapman S.B."/>
            <person name="Gainer-Dewar J."/>
            <person name="Goldberg J."/>
            <person name="Griggs A."/>
            <person name="Gujja S."/>
            <person name="Hansen M."/>
            <person name="Howarth C."/>
            <person name="Imamovic A."/>
            <person name="Ireland A."/>
            <person name="Larimer J."/>
            <person name="McCowan C."/>
            <person name="Murphy C."/>
            <person name="Pearson M."/>
            <person name="Poon T.W."/>
            <person name="Priest M."/>
            <person name="Roberts A."/>
            <person name="Saif S."/>
            <person name="Shea T."/>
            <person name="Sisk P."/>
            <person name="Sykes S."/>
            <person name="Wortman J."/>
            <person name="Nusbaum C."/>
            <person name="Birren B."/>
        </authorList>
    </citation>
    <scope>NUCLEOTIDE SEQUENCE [LARGE SCALE GENOMIC DNA]</scope>
    <source>
        <strain evidence="1 2">P1976</strain>
    </source>
</reference>
<comment type="caution">
    <text evidence="1">The sequence shown here is derived from an EMBL/GenBank/DDBJ whole genome shotgun (WGS) entry which is preliminary data.</text>
</comment>
<proteinExistence type="predicted"/>